<sequence>MPVYLRTFAKLHLDELIENCKHALFLEANTGYVVDADRTGKMTTALEPLITIIDSNTGADLATSQWCGGLHQFLQLKHGCRLSPMSLKAVFVSNVAY</sequence>
<dbReference type="Gene3D" id="3.90.1440.10">
    <property type="entry name" value="SecA, preprotein cross-linking domain"/>
    <property type="match status" value="1"/>
</dbReference>
<protein>
    <submittedName>
        <fullName evidence="1">Uncharacterized protein</fullName>
    </submittedName>
</protein>
<feature type="non-terminal residue" evidence="1">
    <location>
        <position position="97"/>
    </location>
</feature>
<dbReference type="GO" id="GO:0006886">
    <property type="term" value="P:intracellular protein transport"/>
    <property type="evidence" value="ECO:0007669"/>
    <property type="project" value="InterPro"/>
</dbReference>
<reference evidence="1" key="1">
    <citation type="submission" date="2021-02" db="EMBL/GenBank/DDBJ databases">
        <authorList>
            <person name="Nowell W R."/>
        </authorList>
    </citation>
    <scope>NUCLEOTIDE SEQUENCE</scope>
</reference>
<dbReference type="InterPro" id="IPR000185">
    <property type="entry name" value="SecA"/>
</dbReference>
<dbReference type="AlphaFoldDB" id="A0A8S2UE40"/>
<dbReference type="SUPFAM" id="SSF81767">
    <property type="entry name" value="Pre-protein crosslinking domain of SecA"/>
    <property type="match status" value="1"/>
</dbReference>
<dbReference type="PANTHER" id="PTHR30612">
    <property type="entry name" value="SECA INNER MEMBRANE COMPONENT OF SEC PROTEIN SECRETION SYSTEM"/>
    <property type="match status" value="1"/>
</dbReference>
<dbReference type="GO" id="GO:0017038">
    <property type="term" value="P:protein import"/>
    <property type="evidence" value="ECO:0007669"/>
    <property type="project" value="InterPro"/>
</dbReference>
<dbReference type="PANTHER" id="PTHR30612:SF0">
    <property type="entry name" value="CHLOROPLAST PROTEIN-TRANSPORTING ATPASE"/>
    <property type="match status" value="1"/>
</dbReference>
<dbReference type="EMBL" id="CAJOBJ010043707">
    <property type="protein sequence ID" value="CAF4339137.1"/>
    <property type="molecule type" value="Genomic_DNA"/>
</dbReference>
<comment type="caution">
    <text evidence="1">The sequence shown here is derived from an EMBL/GenBank/DDBJ whole genome shotgun (WGS) entry which is preliminary data.</text>
</comment>
<evidence type="ECO:0000313" key="1">
    <source>
        <dbReference type="EMBL" id="CAF4339137.1"/>
    </source>
</evidence>
<dbReference type="Proteomes" id="UP000681720">
    <property type="component" value="Unassembled WGS sequence"/>
</dbReference>
<dbReference type="GO" id="GO:0005524">
    <property type="term" value="F:ATP binding"/>
    <property type="evidence" value="ECO:0007669"/>
    <property type="project" value="InterPro"/>
</dbReference>
<accession>A0A8S2UE40</accession>
<name>A0A8S2UE40_9BILA</name>
<dbReference type="GO" id="GO:0016020">
    <property type="term" value="C:membrane"/>
    <property type="evidence" value="ECO:0007669"/>
    <property type="project" value="InterPro"/>
</dbReference>
<proteinExistence type="predicted"/>
<evidence type="ECO:0000313" key="2">
    <source>
        <dbReference type="Proteomes" id="UP000681720"/>
    </source>
</evidence>
<dbReference type="GO" id="GO:0006605">
    <property type="term" value="P:protein targeting"/>
    <property type="evidence" value="ECO:0007669"/>
    <property type="project" value="InterPro"/>
</dbReference>
<gene>
    <name evidence="1" type="ORF">GIL414_LOCUS27477</name>
</gene>
<organism evidence="1 2">
    <name type="scientific">Rotaria magnacalcarata</name>
    <dbReference type="NCBI Taxonomy" id="392030"/>
    <lineage>
        <taxon>Eukaryota</taxon>
        <taxon>Metazoa</taxon>
        <taxon>Spiralia</taxon>
        <taxon>Gnathifera</taxon>
        <taxon>Rotifera</taxon>
        <taxon>Eurotatoria</taxon>
        <taxon>Bdelloidea</taxon>
        <taxon>Philodinida</taxon>
        <taxon>Philodinidae</taxon>
        <taxon>Rotaria</taxon>
    </lineage>
</organism>
<dbReference type="InterPro" id="IPR036670">
    <property type="entry name" value="SecA_X-link_sf"/>
</dbReference>